<keyword evidence="4" id="KW-1185">Reference proteome</keyword>
<dbReference type="OrthoDB" id="3260447at2759"/>
<dbReference type="Pfam" id="PF00012">
    <property type="entry name" value="HSP70"/>
    <property type="match status" value="1"/>
</dbReference>
<accession>A0A1R1X0P0</accession>
<keyword evidence="1" id="KW-0547">Nucleotide-binding</keyword>
<dbReference type="Proteomes" id="UP000187283">
    <property type="component" value="Unassembled WGS sequence"/>
</dbReference>
<comment type="caution">
    <text evidence="3">The sequence shown here is derived from an EMBL/GenBank/DDBJ whole genome shotgun (WGS) entry which is preliminary data.</text>
</comment>
<organism evidence="3 4">
    <name type="scientific">Smittium culicis</name>
    <dbReference type="NCBI Taxonomy" id="133412"/>
    <lineage>
        <taxon>Eukaryota</taxon>
        <taxon>Fungi</taxon>
        <taxon>Fungi incertae sedis</taxon>
        <taxon>Zoopagomycota</taxon>
        <taxon>Kickxellomycotina</taxon>
        <taxon>Harpellomycetes</taxon>
        <taxon>Harpellales</taxon>
        <taxon>Legeriomycetaceae</taxon>
        <taxon>Smittium</taxon>
    </lineage>
</organism>
<proteinExistence type="predicted"/>
<dbReference type="Gene3D" id="2.60.34.10">
    <property type="entry name" value="Substrate Binding Domain Of DNAk, Chain A, domain 1"/>
    <property type="match status" value="1"/>
</dbReference>
<evidence type="ECO:0000313" key="4">
    <source>
        <dbReference type="Proteomes" id="UP000187283"/>
    </source>
</evidence>
<dbReference type="EMBL" id="LSSN01005859">
    <property type="protein sequence ID" value="OMJ08189.1"/>
    <property type="molecule type" value="Genomic_DNA"/>
</dbReference>
<gene>
    <name evidence="3" type="ORF">AYI70_g11701</name>
</gene>
<dbReference type="InterPro" id="IPR013126">
    <property type="entry name" value="Hsp_70_fam"/>
</dbReference>
<dbReference type="AlphaFoldDB" id="A0A1R1X0P0"/>
<evidence type="ECO:0000256" key="2">
    <source>
        <dbReference type="ARBA" id="ARBA00022840"/>
    </source>
</evidence>
<evidence type="ECO:0000313" key="3">
    <source>
        <dbReference type="EMBL" id="OMJ08189.1"/>
    </source>
</evidence>
<reference evidence="3 4" key="1">
    <citation type="submission" date="2017-01" db="EMBL/GenBank/DDBJ databases">
        <authorList>
            <person name="Mah S.A."/>
            <person name="Swanson W.J."/>
            <person name="Moy G.W."/>
            <person name="Vacquier V.D."/>
        </authorList>
    </citation>
    <scope>NUCLEOTIDE SEQUENCE [LARGE SCALE GENOMIC DNA]</scope>
    <source>
        <strain evidence="3 4">GSMNP</strain>
    </source>
</reference>
<dbReference type="GO" id="GO:0005524">
    <property type="term" value="F:ATP binding"/>
    <property type="evidence" value="ECO:0007669"/>
    <property type="project" value="UniProtKB-KW"/>
</dbReference>
<dbReference type="GO" id="GO:0140662">
    <property type="term" value="F:ATP-dependent protein folding chaperone"/>
    <property type="evidence" value="ECO:0007669"/>
    <property type="project" value="InterPro"/>
</dbReference>
<sequence>MSIRGNFELSFEKSFSEGLSVIEITFEVDINGILKFNTSELGPKIPQKSEGFNYVNRLTNYEISRMIEGGKEFAELDLKYFKRVGARNKLEEKLAILKKKISMGKYTIK</sequence>
<name>A0A1R1X0P0_9FUNG</name>
<evidence type="ECO:0000256" key="1">
    <source>
        <dbReference type="ARBA" id="ARBA00022741"/>
    </source>
</evidence>
<dbReference type="STRING" id="133412.A0A1R1X0P0"/>
<dbReference type="InterPro" id="IPR029047">
    <property type="entry name" value="HSP70_peptide-bd_sf"/>
</dbReference>
<dbReference type="SUPFAM" id="SSF100920">
    <property type="entry name" value="Heat shock protein 70kD (HSP70), peptide-binding domain"/>
    <property type="match status" value="1"/>
</dbReference>
<protein>
    <submittedName>
        <fullName evidence="3">78 kDa glucose-regulated protein</fullName>
    </submittedName>
</protein>
<keyword evidence="2" id="KW-0067">ATP-binding</keyword>